<dbReference type="RefSeq" id="WP_151890445.1">
    <property type="nucleotide sequence ID" value="NZ_VNIK02000006.1"/>
</dbReference>
<proteinExistence type="predicted"/>
<feature type="domain" description="DUF4347" evidence="2">
    <location>
        <begin position="32"/>
        <end position="156"/>
    </location>
</feature>
<gene>
    <name evidence="3" type="ORF">FOT42_010060</name>
</gene>
<dbReference type="Pfam" id="PF14252">
    <property type="entry name" value="DUF4347"/>
    <property type="match status" value="1"/>
</dbReference>
<sequence length="184" mass="20713">MKNPFYRKTFTIFLLLCTVMVSGVIAQSNDLVVMIDSKYSQKQQVLGNLPLGTAVFEIGTQGNPWQQIREYMEQNRSTVAIHLFANASYNALQLGNTTYALEEAEQELELPMLEGLYQGNNIQLLIYDCNLGSNPEGLSLLKKISERAYFNIAVPTHCNSIFGSDLVFDHTTMNQTTTNSIFIR</sequence>
<accession>A0A5N5J2I7</accession>
<name>A0A5N5J2I7_9FLAO</name>
<keyword evidence="1" id="KW-0732">Signal</keyword>
<protein>
    <submittedName>
        <fullName evidence="3">DUF4347 domain-containing protein</fullName>
    </submittedName>
</protein>
<comment type="caution">
    <text evidence="3">The sequence shown here is derived from an EMBL/GenBank/DDBJ whole genome shotgun (WGS) entry which is preliminary data.</text>
</comment>
<dbReference type="Proteomes" id="UP000319204">
    <property type="component" value="Unassembled WGS sequence"/>
</dbReference>
<feature type="chain" id="PRO_5024299929" evidence="1">
    <location>
        <begin position="27"/>
        <end position="184"/>
    </location>
</feature>
<evidence type="ECO:0000259" key="2">
    <source>
        <dbReference type="Pfam" id="PF14252"/>
    </source>
</evidence>
<feature type="signal peptide" evidence="1">
    <location>
        <begin position="1"/>
        <end position="26"/>
    </location>
</feature>
<dbReference type="EMBL" id="VNIK02000006">
    <property type="protein sequence ID" value="KAB5488161.1"/>
    <property type="molecule type" value="Genomic_DNA"/>
</dbReference>
<dbReference type="AlphaFoldDB" id="A0A5N5J2I7"/>
<dbReference type="InterPro" id="IPR025592">
    <property type="entry name" value="DUF4347"/>
</dbReference>
<reference evidence="3" key="1">
    <citation type="submission" date="2019-10" db="EMBL/GenBank/DDBJ databases">
        <title>Muricauda hadale sp. nov., a piezophilic bacterium isolated from hadopelagic water of the Mariana Trench.</title>
        <authorList>
            <person name="Wei Y."/>
        </authorList>
    </citation>
    <scope>NUCLEOTIDE SEQUENCE [LARGE SCALE GENOMIC DNA]</scope>
    <source>
        <strain evidence="3">MT-229</strain>
    </source>
</reference>
<dbReference type="OrthoDB" id="1427804at2"/>
<organism evidence="3 4">
    <name type="scientific">Flagellimonas hadalis</name>
    <dbReference type="NCBI Taxonomy" id="2597517"/>
    <lineage>
        <taxon>Bacteria</taxon>
        <taxon>Pseudomonadati</taxon>
        <taxon>Bacteroidota</taxon>
        <taxon>Flavobacteriia</taxon>
        <taxon>Flavobacteriales</taxon>
        <taxon>Flavobacteriaceae</taxon>
        <taxon>Flagellimonas</taxon>
    </lineage>
</organism>
<evidence type="ECO:0000256" key="1">
    <source>
        <dbReference type="SAM" id="SignalP"/>
    </source>
</evidence>
<keyword evidence="4" id="KW-1185">Reference proteome</keyword>
<evidence type="ECO:0000313" key="4">
    <source>
        <dbReference type="Proteomes" id="UP000319204"/>
    </source>
</evidence>
<evidence type="ECO:0000313" key="3">
    <source>
        <dbReference type="EMBL" id="KAB5488161.1"/>
    </source>
</evidence>